<gene>
    <name evidence="2" type="ORF">SYK_13750</name>
</gene>
<keyword evidence="1" id="KW-0812">Transmembrane</keyword>
<accession>A0ABN6S5E9</accession>
<evidence type="ECO:0000256" key="1">
    <source>
        <dbReference type="SAM" id="Phobius"/>
    </source>
</evidence>
<protein>
    <submittedName>
        <fullName evidence="2">Uncharacterized protein</fullName>
    </submittedName>
</protein>
<proteinExistence type="predicted"/>
<evidence type="ECO:0000313" key="2">
    <source>
        <dbReference type="EMBL" id="BDQ37015.1"/>
    </source>
</evidence>
<dbReference type="RefSeq" id="WP_281762884.1">
    <property type="nucleotide sequence ID" value="NZ_AP026709.1"/>
</dbReference>
<keyword evidence="1" id="KW-1133">Transmembrane helix</keyword>
<keyword evidence="1" id="KW-0472">Membrane</keyword>
<feature type="transmembrane region" description="Helical" evidence="1">
    <location>
        <begin position="28"/>
        <end position="45"/>
    </location>
</feature>
<dbReference type="Proteomes" id="UP001317742">
    <property type="component" value="Chromosome"/>
</dbReference>
<name>A0ABN6S5E9_9BACT</name>
<evidence type="ECO:0000313" key="3">
    <source>
        <dbReference type="Proteomes" id="UP001317742"/>
    </source>
</evidence>
<sequence>MTQEKKRKKFFVHEKGVTYFTKQTERRVLFVMTMVMLIWGVVEYSRDFF</sequence>
<keyword evidence="3" id="KW-1185">Reference proteome</keyword>
<organism evidence="2 3">
    <name type="scientific">Pseudodesulfovibrio nedwellii</name>
    <dbReference type="NCBI Taxonomy" id="2973072"/>
    <lineage>
        <taxon>Bacteria</taxon>
        <taxon>Pseudomonadati</taxon>
        <taxon>Thermodesulfobacteriota</taxon>
        <taxon>Desulfovibrionia</taxon>
        <taxon>Desulfovibrionales</taxon>
        <taxon>Desulfovibrionaceae</taxon>
    </lineage>
</organism>
<reference evidence="2 3" key="1">
    <citation type="submission" date="2022-08" db="EMBL/GenBank/DDBJ databases">
        <title>Genome Sequence of the sulphate-reducing bacterium, Pseudodesulfovibrio sp. SYK.</title>
        <authorList>
            <person name="Kondo R."/>
            <person name="Kataoka T."/>
        </authorList>
    </citation>
    <scope>NUCLEOTIDE SEQUENCE [LARGE SCALE GENOMIC DNA]</scope>
    <source>
        <strain evidence="2 3">SYK</strain>
    </source>
</reference>
<dbReference type="EMBL" id="AP026709">
    <property type="protein sequence ID" value="BDQ37015.1"/>
    <property type="molecule type" value="Genomic_DNA"/>
</dbReference>